<dbReference type="InterPro" id="IPR022671">
    <property type="entry name" value="Ribosomal_uL2_CS"/>
</dbReference>
<dbReference type="SUPFAM" id="SSF50104">
    <property type="entry name" value="Translation proteins SH3-like domain"/>
    <property type="match status" value="1"/>
</dbReference>
<keyword evidence="3" id="KW-0687">Ribonucleoprotein</keyword>
<dbReference type="SMART" id="SM01383">
    <property type="entry name" value="Ribosomal_L2"/>
    <property type="match status" value="1"/>
</dbReference>
<dbReference type="GO" id="GO:0005762">
    <property type="term" value="C:mitochondrial large ribosomal subunit"/>
    <property type="evidence" value="ECO:0007669"/>
    <property type="project" value="TreeGrafter"/>
</dbReference>
<dbReference type="FunFam" id="2.30.30.30:FF:000001">
    <property type="entry name" value="50S ribosomal protein L2"/>
    <property type="match status" value="1"/>
</dbReference>
<protein>
    <recommendedName>
        <fullName evidence="4">Large ribosomal subunit protein uL2m</fullName>
    </recommendedName>
</protein>
<dbReference type="Gene3D" id="4.10.950.10">
    <property type="entry name" value="Ribosomal protein L2, domain 3"/>
    <property type="match status" value="1"/>
</dbReference>
<proteinExistence type="inferred from homology"/>
<dbReference type="PROSITE" id="PS00467">
    <property type="entry name" value="RIBOSOMAL_L2"/>
    <property type="match status" value="1"/>
</dbReference>
<dbReference type="Gene3D" id="2.40.50.140">
    <property type="entry name" value="Nucleic acid-binding proteins"/>
    <property type="match status" value="1"/>
</dbReference>
<evidence type="ECO:0000256" key="5">
    <source>
        <dbReference type="SAM" id="MobiDB-lite"/>
    </source>
</evidence>
<reference evidence="8" key="1">
    <citation type="submission" date="2015-11" db="EMBL/GenBank/DDBJ databases">
        <authorList>
            <person name="Zhang Y."/>
            <person name="Guo Z."/>
        </authorList>
    </citation>
    <scope>NUCLEOTIDE SEQUENCE</scope>
</reference>
<evidence type="ECO:0000256" key="2">
    <source>
        <dbReference type="ARBA" id="ARBA00022980"/>
    </source>
</evidence>
<feature type="domain" description="Large ribosomal subunit protein uL2 RNA-binding" evidence="7">
    <location>
        <begin position="43"/>
        <end position="118"/>
    </location>
</feature>
<evidence type="ECO:0000256" key="1">
    <source>
        <dbReference type="ARBA" id="ARBA00005636"/>
    </source>
</evidence>
<keyword evidence="8" id="KW-0496">Mitochondrion</keyword>
<dbReference type="EMBL" id="KU057169">
    <property type="protein sequence ID" value="AML60594.1"/>
    <property type="molecule type" value="Genomic_DNA"/>
</dbReference>
<dbReference type="PIRSF" id="PIRSF002158">
    <property type="entry name" value="Ribosomal_L2"/>
    <property type="match status" value="1"/>
</dbReference>
<dbReference type="InterPro" id="IPR008991">
    <property type="entry name" value="Translation_prot_SH3-like_sf"/>
</dbReference>
<dbReference type="PANTHER" id="PTHR13691:SF5">
    <property type="entry name" value="LARGE RIBOSOMAL SUBUNIT PROTEIN UL2M"/>
    <property type="match status" value="1"/>
</dbReference>
<dbReference type="Pfam" id="PF03947">
    <property type="entry name" value="Ribosomal_L2_C"/>
    <property type="match status" value="1"/>
</dbReference>
<keyword evidence="2 8" id="KW-0689">Ribosomal protein</keyword>
<dbReference type="InterPro" id="IPR022666">
    <property type="entry name" value="Ribosomal_uL2_RNA-bd_dom"/>
</dbReference>
<evidence type="ECO:0000256" key="4">
    <source>
        <dbReference type="ARBA" id="ARBA00069872"/>
    </source>
</evidence>
<dbReference type="HAMAP" id="MF_01320_B">
    <property type="entry name" value="Ribosomal_uL2_B"/>
    <property type="match status" value="1"/>
</dbReference>
<dbReference type="InterPro" id="IPR012340">
    <property type="entry name" value="NA-bd_OB-fold"/>
</dbReference>
<dbReference type="InterPro" id="IPR022669">
    <property type="entry name" value="Ribosomal_uL2_C"/>
</dbReference>
<dbReference type="GO" id="GO:0003723">
    <property type="term" value="F:RNA binding"/>
    <property type="evidence" value="ECO:0007669"/>
    <property type="project" value="InterPro"/>
</dbReference>
<reference evidence="8" key="2">
    <citation type="journal article" date="2016" name="Open Biol.">
        <title>Moramonas marocensis gen. nov., sp. nov.: a jakobid flagellate isolated from desert soil with a bacteria-like, but bloated mitochondrial genome.</title>
        <authorList>
            <person name="Strassert J.F."/>
            <person name="Tikhonenkov D.V."/>
            <person name="Pombert J.F."/>
            <person name="Kolisko M."/>
            <person name="Tai V."/>
            <person name="Mylnikov A.P."/>
            <person name="Keeling P.J."/>
        </authorList>
    </citation>
    <scope>NUCLEOTIDE SEQUENCE</scope>
</reference>
<evidence type="ECO:0000313" key="8">
    <source>
        <dbReference type="EMBL" id="AML60594.1"/>
    </source>
</evidence>
<feature type="domain" description="Large ribosomal subunit protein uL2 C-terminal" evidence="6">
    <location>
        <begin position="126"/>
        <end position="255"/>
    </location>
</feature>
<dbReference type="InterPro" id="IPR014722">
    <property type="entry name" value="Rib_uL2_dom2"/>
</dbReference>
<comment type="similarity">
    <text evidence="1">Belongs to the universal ribosomal protein uL2 family.</text>
</comment>
<dbReference type="GO" id="GO:0032543">
    <property type="term" value="P:mitochondrial translation"/>
    <property type="evidence" value="ECO:0007669"/>
    <property type="project" value="TreeGrafter"/>
</dbReference>
<geneLocation type="mitochondrion" evidence="8"/>
<dbReference type="AlphaFoldDB" id="A0A140F2G0"/>
<dbReference type="GO" id="GO:0003735">
    <property type="term" value="F:structural constituent of ribosome"/>
    <property type="evidence" value="ECO:0007669"/>
    <property type="project" value="InterPro"/>
</dbReference>
<dbReference type="SUPFAM" id="SSF50249">
    <property type="entry name" value="Nucleic acid-binding proteins"/>
    <property type="match status" value="1"/>
</dbReference>
<dbReference type="InterPro" id="IPR014726">
    <property type="entry name" value="Ribosomal_uL2_dom3"/>
</dbReference>
<feature type="region of interest" description="Disordered" evidence="5">
    <location>
        <begin position="226"/>
        <end position="281"/>
    </location>
</feature>
<name>A0A140F2G0_9EUKA</name>
<dbReference type="NCBIfam" id="TIGR01171">
    <property type="entry name" value="rplB_bact"/>
    <property type="match status" value="1"/>
</dbReference>
<dbReference type="PANTHER" id="PTHR13691">
    <property type="entry name" value="RIBOSOMAL PROTEIN L2"/>
    <property type="match status" value="1"/>
</dbReference>
<dbReference type="GO" id="GO:0016740">
    <property type="term" value="F:transferase activity"/>
    <property type="evidence" value="ECO:0007669"/>
    <property type="project" value="InterPro"/>
</dbReference>
<organism evidence="8">
    <name type="scientific">Moramonas marocensis</name>
    <dbReference type="NCBI Taxonomy" id="1805496"/>
    <lineage>
        <taxon>Eukaryota</taxon>
        <taxon>Discoba</taxon>
        <taxon>Jakobida</taxon>
        <taxon>Histionina</taxon>
        <taxon>Moramonas</taxon>
    </lineage>
</organism>
<sequence length="281" mass="31424">MLPLKIYNPITPSMRQLIQVERKNLWKEKPIKSLVRGIQSSGGRNNMGRITVNHRGGGHKIKYRQIDFKRIKEGNAVVQRFEYDPNRTSFIALIKYFDGTLSYIIAPNLLSVGDTIKFCGTENIDIRVGNTLYLENIPVGTMIHNIEILPKKGGQIARSAGTYAQLIKKEDTGYCMLRLPSGEFRLFLKACKATIGIVSNLDHQNRSLSKAGRSRWLGIRPTVRGVAMNPVDHPHGGGEGRTSGGRPSVTPWGWPTKGQPTRSKRTSSQHSLIVKPRTKKN</sequence>
<accession>A0A140F2G0</accession>
<dbReference type="FunFam" id="4.10.950.10:FF:000001">
    <property type="entry name" value="50S ribosomal protein L2"/>
    <property type="match status" value="1"/>
</dbReference>
<dbReference type="SMART" id="SM01382">
    <property type="entry name" value="Ribosomal_L2_C"/>
    <property type="match status" value="1"/>
</dbReference>
<evidence type="ECO:0000259" key="6">
    <source>
        <dbReference type="SMART" id="SM01382"/>
    </source>
</evidence>
<dbReference type="InterPro" id="IPR002171">
    <property type="entry name" value="Ribosomal_uL2"/>
</dbReference>
<evidence type="ECO:0000256" key="3">
    <source>
        <dbReference type="ARBA" id="ARBA00023274"/>
    </source>
</evidence>
<dbReference type="Gene3D" id="2.30.30.30">
    <property type="match status" value="1"/>
</dbReference>
<gene>
    <name evidence="8" type="ORF">Mmmito_0004</name>
</gene>
<dbReference type="Pfam" id="PF00181">
    <property type="entry name" value="Ribosomal_L2_N"/>
    <property type="match status" value="1"/>
</dbReference>
<evidence type="ECO:0000259" key="7">
    <source>
        <dbReference type="SMART" id="SM01383"/>
    </source>
</evidence>
<dbReference type="InterPro" id="IPR005880">
    <property type="entry name" value="Ribosomal_uL2_bac/org-type"/>
</dbReference>